<feature type="compositionally biased region" description="Basic and acidic residues" evidence="1">
    <location>
        <begin position="34"/>
        <end position="57"/>
    </location>
</feature>
<evidence type="ECO:0000313" key="2">
    <source>
        <dbReference type="EMBL" id="RMC10356.1"/>
    </source>
</evidence>
<reference evidence="2 3" key="1">
    <citation type="submission" date="2018-07" db="EMBL/GenBank/DDBJ databases">
        <title>A high quality draft genome assembly of the barn swallow (H. rustica rustica).</title>
        <authorList>
            <person name="Formenti G."/>
            <person name="Chiara M."/>
            <person name="Poveda L."/>
            <person name="Francoijs K.-J."/>
            <person name="Bonisoli-Alquati A."/>
            <person name="Canova L."/>
            <person name="Gianfranceschi L."/>
            <person name="Horner D.S."/>
            <person name="Saino N."/>
        </authorList>
    </citation>
    <scope>NUCLEOTIDE SEQUENCE [LARGE SCALE GENOMIC DNA]</scope>
    <source>
        <strain evidence="2">Chelidonia</strain>
        <tissue evidence="2">Blood</tissue>
    </source>
</reference>
<protein>
    <submittedName>
        <fullName evidence="2">Uncharacterized protein</fullName>
    </submittedName>
</protein>
<dbReference type="OrthoDB" id="447290at2759"/>
<feature type="compositionally biased region" description="Acidic residues" evidence="1">
    <location>
        <begin position="81"/>
        <end position="104"/>
    </location>
</feature>
<comment type="caution">
    <text evidence="2">The sequence shown here is derived from an EMBL/GenBank/DDBJ whole genome shotgun (WGS) entry which is preliminary data.</text>
</comment>
<dbReference type="STRING" id="333673.A0A3M0KAX2"/>
<dbReference type="Proteomes" id="UP000269221">
    <property type="component" value="Unassembled WGS sequence"/>
</dbReference>
<evidence type="ECO:0000313" key="3">
    <source>
        <dbReference type="Proteomes" id="UP000269221"/>
    </source>
</evidence>
<proteinExistence type="predicted"/>
<dbReference type="AlphaFoldDB" id="A0A3M0KAX2"/>
<feature type="compositionally biased region" description="Basic and acidic residues" evidence="1">
    <location>
        <begin position="67"/>
        <end position="77"/>
    </location>
</feature>
<sequence>MVKVGKSNDGGLPILPCALNMETVEINSVSLKRPRPEDDVASADEIKRQKIVEKSKAGNDSGQSIETIKEQPEDMKSEIIPNEESEEQEEEELEGSDEDGDPESFADMMKHGLTESDVGITKFVSSHKGFSGILKER</sequence>
<dbReference type="EMBL" id="QRBI01000112">
    <property type="protein sequence ID" value="RMC10356.1"/>
    <property type="molecule type" value="Genomic_DNA"/>
</dbReference>
<gene>
    <name evidence="2" type="ORF">DUI87_13159</name>
</gene>
<evidence type="ECO:0000256" key="1">
    <source>
        <dbReference type="SAM" id="MobiDB-lite"/>
    </source>
</evidence>
<name>A0A3M0KAX2_HIRRU</name>
<organism evidence="2 3">
    <name type="scientific">Hirundo rustica rustica</name>
    <dbReference type="NCBI Taxonomy" id="333673"/>
    <lineage>
        <taxon>Eukaryota</taxon>
        <taxon>Metazoa</taxon>
        <taxon>Chordata</taxon>
        <taxon>Craniata</taxon>
        <taxon>Vertebrata</taxon>
        <taxon>Euteleostomi</taxon>
        <taxon>Archelosauria</taxon>
        <taxon>Archosauria</taxon>
        <taxon>Dinosauria</taxon>
        <taxon>Saurischia</taxon>
        <taxon>Theropoda</taxon>
        <taxon>Coelurosauria</taxon>
        <taxon>Aves</taxon>
        <taxon>Neognathae</taxon>
        <taxon>Neoaves</taxon>
        <taxon>Telluraves</taxon>
        <taxon>Australaves</taxon>
        <taxon>Passeriformes</taxon>
        <taxon>Sylvioidea</taxon>
        <taxon>Hirundinidae</taxon>
        <taxon>Hirundo</taxon>
    </lineage>
</organism>
<feature type="region of interest" description="Disordered" evidence="1">
    <location>
        <begin position="31"/>
        <end position="107"/>
    </location>
</feature>
<accession>A0A3M0KAX2</accession>
<keyword evidence="3" id="KW-1185">Reference proteome</keyword>